<dbReference type="Proteomes" id="UP000027002">
    <property type="component" value="Chromosome 7"/>
</dbReference>
<evidence type="ECO:0000313" key="2">
    <source>
        <dbReference type="EMBL" id="QUC23928.1"/>
    </source>
</evidence>
<protein>
    <submittedName>
        <fullName evidence="2">Uncharacterized protein</fullName>
    </submittedName>
</protein>
<dbReference type="EMBL" id="CP072759">
    <property type="protein sequence ID" value="QUC23928.1"/>
    <property type="molecule type" value="Genomic_DNA"/>
</dbReference>
<reference evidence="2" key="1">
    <citation type="submission" date="2020-03" db="EMBL/GenBank/DDBJ databases">
        <title>A mixture of massive structural variations and highly conserved coding sequences in Ustilaginoidea virens genome.</title>
        <authorList>
            <person name="Zhang K."/>
            <person name="Zhao Z."/>
            <person name="Zhang Z."/>
            <person name="Li Y."/>
            <person name="Hsiang T."/>
            <person name="Sun W."/>
        </authorList>
    </citation>
    <scope>NUCLEOTIDE SEQUENCE</scope>
    <source>
        <strain evidence="2">UV-8b</strain>
    </source>
</reference>
<keyword evidence="1" id="KW-0472">Membrane</keyword>
<keyword evidence="3" id="KW-1185">Reference proteome</keyword>
<organism evidence="2 3">
    <name type="scientific">Ustilaginoidea virens</name>
    <name type="common">Rice false smut fungus</name>
    <name type="synonym">Villosiclava virens</name>
    <dbReference type="NCBI Taxonomy" id="1159556"/>
    <lineage>
        <taxon>Eukaryota</taxon>
        <taxon>Fungi</taxon>
        <taxon>Dikarya</taxon>
        <taxon>Ascomycota</taxon>
        <taxon>Pezizomycotina</taxon>
        <taxon>Sordariomycetes</taxon>
        <taxon>Hypocreomycetidae</taxon>
        <taxon>Hypocreales</taxon>
        <taxon>Clavicipitaceae</taxon>
        <taxon>Ustilaginoidea</taxon>
    </lineage>
</organism>
<dbReference type="AlphaFoldDB" id="A0A8E5MKQ8"/>
<sequence>MSSCPDNGQVPRFPGTSLPSTPLDLGVSSLFRLSSALALLALDAVSRWFVVLGQVSRRTTNEVKHGQYQTR</sequence>
<dbReference type="GeneID" id="66068946"/>
<proteinExistence type="predicted"/>
<keyword evidence="1" id="KW-1133">Transmembrane helix</keyword>
<evidence type="ECO:0000313" key="3">
    <source>
        <dbReference type="Proteomes" id="UP000027002"/>
    </source>
</evidence>
<gene>
    <name evidence="2" type="ORF">UV8b_08169</name>
</gene>
<keyword evidence="1" id="KW-0812">Transmembrane</keyword>
<feature type="transmembrane region" description="Helical" evidence="1">
    <location>
        <begin position="30"/>
        <end position="50"/>
    </location>
</feature>
<dbReference type="KEGG" id="uvi:66068946"/>
<accession>A0A8E5MKQ8</accession>
<name>A0A8E5MKQ8_USTVR</name>
<evidence type="ECO:0000256" key="1">
    <source>
        <dbReference type="SAM" id="Phobius"/>
    </source>
</evidence>
<dbReference type="RefSeq" id="XP_043001601.1">
    <property type="nucleotide sequence ID" value="XM_043145666.1"/>
</dbReference>